<evidence type="ECO:0000259" key="1">
    <source>
        <dbReference type="PROSITE" id="PS51186"/>
    </source>
</evidence>
<accession>A0A4R5XFA3</accession>
<reference evidence="2 3" key="1">
    <citation type="submission" date="2018-06" db="EMBL/GenBank/DDBJ databases">
        <title>A transcriptomic atlas of mushroom development highlights an independent origin of complex multicellularity.</title>
        <authorList>
            <consortium name="DOE Joint Genome Institute"/>
            <person name="Krizsan K."/>
            <person name="Almasi E."/>
            <person name="Merenyi Z."/>
            <person name="Sahu N."/>
            <person name="Viragh M."/>
            <person name="Koszo T."/>
            <person name="Mondo S."/>
            <person name="Kiss B."/>
            <person name="Balint B."/>
            <person name="Kues U."/>
            <person name="Barry K."/>
            <person name="Hegedus J.C."/>
            <person name="Henrissat B."/>
            <person name="Johnson J."/>
            <person name="Lipzen A."/>
            <person name="Ohm R."/>
            <person name="Nagy I."/>
            <person name="Pangilinan J."/>
            <person name="Yan J."/>
            <person name="Xiong Y."/>
            <person name="Grigoriev I.V."/>
            <person name="Hibbett D.S."/>
            <person name="Nagy L.G."/>
        </authorList>
    </citation>
    <scope>NUCLEOTIDE SEQUENCE [LARGE SCALE GENOMIC DNA]</scope>
    <source>
        <strain evidence="2 3">SZMC22713</strain>
    </source>
</reference>
<dbReference type="AlphaFoldDB" id="A0A4R5XFA3"/>
<dbReference type="STRING" id="50990.A0A4R5XFA3"/>
<dbReference type="VEuPathDB" id="FungiDB:BD410DRAFT_43491"/>
<keyword evidence="2" id="KW-0012">Acyltransferase</keyword>
<dbReference type="PROSITE" id="PS51186">
    <property type="entry name" value="GNAT"/>
    <property type="match status" value="1"/>
</dbReference>
<sequence length="177" mass="19564">MAGNPTAPSHEIITIPSYGEGGRDLLKEQCFAVRIAVFSDEQGFPLDTEIDDADETAMHILLRLTPSLEPIGTIRGHKPPGKSYYKLSRLAVLKDYRQHRFGCALVLALHDWVTRDARRASAELGLNGASVEVVCHSQIPVKAFYAKFGYVPEGNEFDEDGAPHQKMVARLPLQFSS</sequence>
<dbReference type="InterPro" id="IPR000182">
    <property type="entry name" value="GNAT_dom"/>
</dbReference>
<dbReference type="Gene3D" id="3.40.630.30">
    <property type="match status" value="1"/>
</dbReference>
<feature type="domain" description="N-acetyltransferase" evidence="1">
    <location>
        <begin position="13"/>
        <end position="174"/>
    </location>
</feature>
<keyword evidence="2" id="KW-0808">Transferase</keyword>
<dbReference type="EMBL" id="ML170156">
    <property type="protein sequence ID" value="TDL29834.1"/>
    <property type="molecule type" value="Genomic_DNA"/>
</dbReference>
<dbReference type="Proteomes" id="UP000294933">
    <property type="component" value="Unassembled WGS sequence"/>
</dbReference>
<dbReference type="InterPro" id="IPR016181">
    <property type="entry name" value="Acyl_CoA_acyltransferase"/>
</dbReference>
<gene>
    <name evidence="2" type="ORF">BD410DRAFT_43491</name>
</gene>
<evidence type="ECO:0000313" key="2">
    <source>
        <dbReference type="EMBL" id="TDL29834.1"/>
    </source>
</evidence>
<dbReference type="OrthoDB" id="329272at2759"/>
<dbReference type="GO" id="GO:0016747">
    <property type="term" value="F:acyltransferase activity, transferring groups other than amino-acyl groups"/>
    <property type="evidence" value="ECO:0007669"/>
    <property type="project" value="InterPro"/>
</dbReference>
<evidence type="ECO:0000313" key="3">
    <source>
        <dbReference type="Proteomes" id="UP000294933"/>
    </source>
</evidence>
<protein>
    <submittedName>
        <fullName evidence="2">Acyl-CoA N-acyltransferase</fullName>
    </submittedName>
</protein>
<dbReference type="Pfam" id="PF13673">
    <property type="entry name" value="Acetyltransf_10"/>
    <property type="match status" value="1"/>
</dbReference>
<dbReference type="SUPFAM" id="SSF55729">
    <property type="entry name" value="Acyl-CoA N-acyltransferases (Nat)"/>
    <property type="match status" value="1"/>
</dbReference>
<name>A0A4R5XFA3_9AGAM</name>
<dbReference type="UniPathway" id="UPA00113">
    <property type="reaction ID" value="UER00529"/>
</dbReference>
<keyword evidence="3" id="KW-1185">Reference proteome</keyword>
<proteinExistence type="predicted"/>
<organism evidence="2 3">
    <name type="scientific">Rickenella mellea</name>
    <dbReference type="NCBI Taxonomy" id="50990"/>
    <lineage>
        <taxon>Eukaryota</taxon>
        <taxon>Fungi</taxon>
        <taxon>Dikarya</taxon>
        <taxon>Basidiomycota</taxon>
        <taxon>Agaricomycotina</taxon>
        <taxon>Agaricomycetes</taxon>
        <taxon>Hymenochaetales</taxon>
        <taxon>Rickenellaceae</taxon>
        <taxon>Rickenella</taxon>
    </lineage>
</organism>
<dbReference type="GO" id="GO:0006048">
    <property type="term" value="P:UDP-N-acetylglucosamine biosynthetic process"/>
    <property type="evidence" value="ECO:0007669"/>
    <property type="project" value="UniProtKB-UniPathway"/>
</dbReference>